<dbReference type="InParanoid" id="D6U7K5"/>
<dbReference type="EMBL" id="ADVG01000005">
    <property type="protein sequence ID" value="EFH79866.1"/>
    <property type="molecule type" value="Genomic_DNA"/>
</dbReference>
<name>D6U7K5_KTERA</name>
<dbReference type="SUPFAM" id="SSF53098">
    <property type="entry name" value="Ribonuclease H-like"/>
    <property type="match status" value="1"/>
</dbReference>
<keyword evidence="2" id="KW-1185">Reference proteome</keyword>
<dbReference type="AlphaFoldDB" id="D6U7K5"/>
<evidence type="ECO:0000313" key="1">
    <source>
        <dbReference type="EMBL" id="EFH79866.1"/>
    </source>
</evidence>
<sequence length="174" mass="20536">MRVADASQPNGWRWQQLNDYVAQLCPEDYVQLPWPRGEASESVYVHVASTRVRKLYCCQVIIVRRSLSEPLKLARYWASSDLEASVERLVEHISTRWDIEVLFADGKEELGLDQYQLMSATALVRFWSLALLAYVFLDEERTRLRASQQRPITIGETRRELQRLHRRQFLLWLI</sequence>
<protein>
    <recommendedName>
        <fullName evidence="3">Transposase IS4-like domain-containing protein</fullName>
    </recommendedName>
</protein>
<comment type="caution">
    <text evidence="1">The sequence shown here is derived from an EMBL/GenBank/DDBJ whole genome shotgun (WGS) entry which is preliminary data.</text>
</comment>
<reference evidence="1 2" key="1">
    <citation type="journal article" date="2011" name="Stand. Genomic Sci.">
        <title>Non-contiguous finished genome sequence and contextual data of the filamentous soil bacterium Ktedonobacter racemifer type strain (SOSP1-21).</title>
        <authorList>
            <person name="Chang Y.J."/>
            <person name="Land M."/>
            <person name="Hauser L."/>
            <person name="Chertkov O."/>
            <person name="Del Rio T.G."/>
            <person name="Nolan M."/>
            <person name="Copeland A."/>
            <person name="Tice H."/>
            <person name="Cheng J.F."/>
            <person name="Lucas S."/>
            <person name="Han C."/>
            <person name="Goodwin L."/>
            <person name="Pitluck S."/>
            <person name="Ivanova N."/>
            <person name="Ovchinikova G."/>
            <person name="Pati A."/>
            <person name="Chen A."/>
            <person name="Palaniappan K."/>
            <person name="Mavromatis K."/>
            <person name="Liolios K."/>
            <person name="Brettin T."/>
            <person name="Fiebig A."/>
            <person name="Rohde M."/>
            <person name="Abt B."/>
            <person name="Goker M."/>
            <person name="Detter J.C."/>
            <person name="Woyke T."/>
            <person name="Bristow J."/>
            <person name="Eisen J.A."/>
            <person name="Markowitz V."/>
            <person name="Hugenholtz P."/>
            <person name="Kyrpides N.C."/>
            <person name="Klenk H.P."/>
            <person name="Lapidus A."/>
        </authorList>
    </citation>
    <scope>NUCLEOTIDE SEQUENCE [LARGE SCALE GENOMIC DNA]</scope>
    <source>
        <strain evidence="2">DSM 44963</strain>
    </source>
</reference>
<organism evidence="1 2">
    <name type="scientific">Ktedonobacter racemifer DSM 44963</name>
    <dbReference type="NCBI Taxonomy" id="485913"/>
    <lineage>
        <taxon>Bacteria</taxon>
        <taxon>Bacillati</taxon>
        <taxon>Chloroflexota</taxon>
        <taxon>Ktedonobacteria</taxon>
        <taxon>Ktedonobacterales</taxon>
        <taxon>Ktedonobacteraceae</taxon>
        <taxon>Ktedonobacter</taxon>
    </lineage>
</organism>
<dbReference type="InterPro" id="IPR012337">
    <property type="entry name" value="RNaseH-like_sf"/>
</dbReference>
<accession>D6U7K5</accession>
<evidence type="ECO:0008006" key="3">
    <source>
        <dbReference type="Google" id="ProtNLM"/>
    </source>
</evidence>
<dbReference type="STRING" id="485913.Krac_0386"/>
<dbReference type="Proteomes" id="UP000004508">
    <property type="component" value="Unassembled WGS sequence"/>
</dbReference>
<gene>
    <name evidence="1" type="ORF">Krac_0386</name>
</gene>
<evidence type="ECO:0000313" key="2">
    <source>
        <dbReference type="Proteomes" id="UP000004508"/>
    </source>
</evidence>
<dbReference type="RefSeq" id="WP_007922030.1">
    <property type="nucleotide sequence ID" value="NZ_ADVG01000005.1"/>
</dbReference>
<proteinExistence type="predicted"/>